<name>A0A0P0V036_ORYSJ</name>
<reference evidence="3" key="1">
    <citation type="journal article" date="2005" name="Nature">
        <title>The map-based sequence of the rice genome.</title>
        <authorList>
            <consortium name="International rice genome sequencing project (IRGSP)"/>
            <person name="Matsumoto T."/>
            <person name="Wu J."/>
            <person name="Kanamori H."/>
            <person name="Katayose Y."/>
            <person name="Fujisawa M."/>
            <person name="Namiki N."/>
            <person name="Mizuno H."/>
            <person name="Yamamoto K."/>
            <person name="Antonio B.A."/>
            <person name="Baba T."/>
            <person name="Sakata K."/>
            <person name="Nagamura Y."/>
            <person name="Aoki H."/>
            <person name="Arikawa K."/>
            <person name="Arita K."/>
            <person name="Bito T."/>
            <person name="Chiden Y."/>
            <person name="Fujitsuka N."/>
            <person name="Fukunaka R."/>
            <person name="Hamada M."/>
            <person name="Harada C."/>
            <person name="Hayashi A."/>
            <person name="Hijishita S."/>
            <person name="Honda M."/>
            <person name="Hosokawa S."/>
            <person name="Ichikawa Y."/>
            <person name="Idonuma A."/>
            <person name="Iijima M."/>
            <person name="Ikeda M."/>
            <person name="Ikeno M."/>
            <person name="Ito K."/>
            <person name="Ito S."/>
            <person name="Ito T."/>
            <person name="Ito Y."/>
            <person name="Ito Y."/>
            <person name="Iwabuchi A."/>
            <person name="Kamiya K."/>
            <person name="Karasawa W."/>
            <person name="Kurita K."/>
            <person name="Katagiri S."/>
            <person name="Kikuta A."/>
            <person name="Kobayashi H."/>
            <person name="Kobayashi N."/>
            <person name="Machita K."/>
            <person name="Maehara T."/>
            <person name="Masukawa M."/>
            <person name="Mizubayashi T."/>
            <person name="Mukai Y."/>
            <person name="Nagasaki H."/>
            <person name="Nagata Y."/>
            <person name="Naito S."/>
            <person name="Nakashima M."/>
            <person name="Nakama Y."/>
            <person name="Nakamichi Y."/>
            <person name="Nakamura M."/>
            <person name="Meguro A."/>
            <person name="Negishi M."/>
            <person name="Ohta I."/>
            <person name="Ohta T."/>
            <person name="Okamoto M."/>
            <person name="Ono N."/>
            <person name="Saji S."/>
            <person name="Sakaguchi M."/>
            <person name="Sakai K."/>
            <person name="Shibata M."/>
            <person name="Shimokawa T."/>
            <person name="Song J."/>
            <person name="Takazaki Y."/>
            <person name="Terasawa K."/>
            <person name="Tsugane M."/>
            <person name="Tsuji K."/>
            <person name="Ueda S."/>
            <person name="Waki K."/>
            <person name="Yamagata H."/>
            <person name="Yamamoto M."/>
            <person name="Yamamoto S."/>
            <person name="Yamane H."/>
            <person name="Yoshiki S."/>
            <person name="Yoshihara R."/>
            <person name="Yukawa K."/>
            <person name="Zhong H."/>
            <person name="Yano M."/>
            <person name="Yuan Q."/>
            <person name="Ouyang S."/>
            <person name="Liu J."/>
            <person name="Jones K.M."/>
            <person name="Gansberger K."/>
            <person name="Moffat K."/>
            <person name="Hill J."/>
            <person name="Bera J."/>
            <person name="Fadrosh D."/>
            <person name="Jin S."/>
            <person name="Johri S."/>
            <person name="Kim M."/>
            <person name="Overton L."/>
            <person name="Reardon M."/>
            <person name="Tsitrin T."/>
            <person name="Vuong H."/>
            <person name="Weaver B."/>
            <person name="Ciecko A."/>
            <person name="Tallon L."/>
            <person name="Jackson J."/>
            <person name="Pai G."/>
            <person name="Aken S.V."/>
            <person name="Utterback T."/>
            <person name="Reidmuller S."/>
            <person name="Feldblyum T."/>
            <person name="Hsiao J."/>
            <person name="Zismann V."/>
            <person name="Iobst S."/>
            <person name="de Vazeille A.R."/>
            <person name="Buell C.R."/>
            <person name="Ying K."/>
            <person name="Li Y."/>
            <person name="Lu T."/>
            <person name="Huang Y."/>
            <person name="Zhao Q."/>
            <person name="Feng Q."/>
            <person name="Zhang L."/>
            <person name="Zhu J."/>
            <person name="Weng Q."/>
            <person name="Mu J."/>
            <person name="Lu Y."/>
            <person name="Fan D."/>
            <person name="Liu Y."/>
            <person name="Guan J."/>
            <person name="Zhang Y."/>
            <person name="Yu S."/>
            <person name="Liu X."/>
            <person name="Zhang Y."/>
            <person name="Hong G."/>
            <person name="Han B."/>
            <person name="Choisne N."/>
            <person name="Demange N."/>
            <person name="Orjeda G."/>
            <person name="Samain S."/>
            <person name="Cattolico L."/>
            <person name="Pelletier E."/>
            <person name="Couloux A."/>
            <person name="Segurens B."/>
            <person name="Wincker P."/>
            <person name="D'Hont A."/>
            <person name="Scarpelli C."/>
            <person name="Weissenbach J."/>
            <person name="Salanoubat M."/>
            <person name="Quetier F."/>
            <person name="Yu Y."/>
            <person name="Kim H.R."/>
            <person name="Rambo T."/>
            <person name="Currie J."/>
            <person name="Collura K."/>
            <person name="Luo M."/>
            <person name="Yang T."/>
            <person name="Ammiraju J.S.S."/>
            <person name="Engler F."/>
            <person name="Soderlund C."/>
            <person name="Wing R.A."/>
            <person name="Palmer L.E."/>
            <person name="de la Bastide M."/>
            <person name="Spiegel L."/>
            <person name="Nascimento L."/>
            <person name="Zutavern T."/>
            <person name="O'Shaughnessy A."/>
            <person name="Dike S."/>
            <person name="Dedhia N."/>
            <person name="Preston R."/>
            <person name="Balija V."/>
            <person name="McCombie W.R."/>
            <person name="Chow T."/>
            <person name="Chen H."/>
            <person name="Chung M."/>
            <person name="Chen C."/>
            <person name="Shaw J."/>
            <person name="Wu H."/>
            <person name="Hsiao K."/>
            <person name="Chao Y."/>
            <person name="Chu M."/>
            <person name="Cheng C."/>
            <person name="Hour A."/>
            <person name="Lee P."/>
            <person name="Lin S."/>
            <person name="Lin Y."/>
            <person name="Liou J."/>
            <person name="Liu S."/>
            <person name="Hsing Y."/>
            <person name="Raghuvanshi S."/>
            <person name="Mohanty A."/>
            <person name="Bharti A.K."/>
            <person name="Gaur A."/>
            <person name="Gupta V."/>
            <person name="Kumar D."/>
            <person name="Ravi V."/>
            <person name="Vij S."/>
            <person name="Kapur A."/>
            <person name="Khurana P."/>
            <person name="Khurana P."/>
            <person name="Khurana J.P."/>
            <person name="Tyagi A.K."/>
            <person name="Gaikwad K."/>
            <person name="Singh A."/>
            <person name="Dalal V."/>
            <person name="Srivastava S."/>
            <person name="Dixit A."/>
            <person name="Pal A.K."/>
            <person name="Ghazi I.A."/>
            <person name="Yadav M."/>
            <person name="Pandit A."/>
            <person name="Bhargava A."/>
            <person name="Sureshbabu K."/>
            <person name="Batra K."/>
            <person name="Sharma T.R."/>
            <person name="Mohapatra T."/>
            <person name="Singh N.K."/>
            <person name="Messing J."/>
            <person name="Nelson A.B."/>
            <person name="Fuks G."/>
            <person name="Kavchok S."/>
            <person name="Keizer G."/>
            <person name="Linton E."/>
            <person name="Llaca V."/>
            <person name="Song R."/>
            <person name="Tanyolac B."/>
            <person name="Young S."/>
            <person name="Ho-Il K."/>
            <person name="Hahn J.H."/>
            <person name="Sangsakoo G."/>
            <person name="Vanavichit A."/>
            <person name="de Mattos Luiz.A.T."/>
            <person name="Zimmer P.D."/>
            <person name="Malone G."/>
            <person name="Dellagostin O."/>
            <person name="de Oliveira A.C."/>
            <person name="Bevan M."/>
            <person name="Bancroft I."/>
            <person name="Minx P."/>
            <person name="Cordum H."/>
            <person name="Wilson R."/>
            <person name="Cheng Z."/>
            <person name="Jin W."/>
            <person name="Jiang J."/>
            <person name="Leong S.A."/>
            <person name="Iwama H."/>
            <person name="Gojobori T."/>
            <person name="Itoh T."/>
            <person name="Niimura Y."/>
            <person name="Fujii Y."/>
            <person name="Habara T."/>
            <person name="Sakai H."/>
            <person name="Sato Y."/>
            <person name="Wilson G."/>
            <person name="Kumar K."/>
            <person name="McCouch S."/>
            <person name="Juretic N."/>
            <person name="Hoen D."/>
            <person name="Wright S."/>
            <person name="Bruskiewich R."/>
            <person name="Bureau T."/>
            <person name="Miyao A."/>
            <person name="Hirochika H."/>
            <person name="Nishikawa T."/>
            <person name="Kadowaki K."/>
            <person name="Sugiura M."/>
            <person name="Burr B."/>
            <person name="Sasaki T."/>
        </authorList>
    </citation>
    <scope>NUCLEOTIDE SEQUENCE [LARGE SCALE GENOMIC DNA]</scope>
    <source>
        <strain evidence="3">cv. Nipponbare</strain>
    </source>
</reference>
<dbReference type="EMBL" id="AP014957">
    <property type="protein sequence ID" value="BAS71119.1"/>
    <property type="molecule type" value="Genomic_DNA"/>
</dbReference>
<feature type="signal peptide" evidence="1">
    <location>
        <begin position="1"/>
        <end position="18"/>
    </location>
</feature>
<organism evidence="2 3">
    <name type="scientific">Oryza sativa subsp. japonica</name>
    <name type="common">Rice</name>
    <dbReference type="NCBI Taxonomy" id="39947"/>
    <lineage>
        <taxon>Eukaryota</taxon>
        <taxon>Viridiplantae</taxon>
        <taxon>Streptophyta</taxon>
        <taxon>Embryophyta</taxon>
        <taxon>Tracheophyta</taxon>
        <taxon>Spermatophyta</taxon>
        <taxon>Magnoliopsida</taxon>
        <taxon>Liliopsida</taxon>
        <taxon>Poales</taxon>
        <taxon>Poaceae</taxon>
        <taxon>BOP clade</taxon>
        <taxon>Oryzoideae</taxon>
        <taxon>Oryzeae</taxon>
        <taxon>Oryzinae</taxon>
        <taxon>Oryza</taxon>
        <taxon>Oryza sativa</taxon>
    </lineage>
</organism>
<dbReference type="AlphaFoldDB" id="A0A0P0V036"/>
<protein>
    <submittedName>
        <fullName evidence="2">Os01g0226450 protein</fullName>
    </submittedName>
</protein>
<dbReference type="InParanoid" id="A0A0P0V036"/>
<evidence type="ECO:0000313" key="3">
    <source>
        <dbReference type="Proteomes" id="UP000059680"/>
    </source>
</evidence>
<gene>
    <name evidence="2" type="ordered locus">Os01g0226450</name>
    <name evidence="2" type="ORF">OSNPB_010226450</name>
</gene>
<dbReference type="PaxDb" id="39947-A0A0P0V036"/>
<keyword evidence="1" id="KW-0732">Signal</keyword>
<proteinExistence type="predicted"/>
<keyword evidence="3" id="KW-1185">Reference proteome</keyword>
<reference evidence="2 3" key="2">
    <citation type="journal article" date="2013" name="Plant Cell Physiol.">
        <title>Rice Annotation Project Database (RAP-DB): an integrative and interactive database for rice genomics.</title>
        <authorList>
            <person name="Sakai H."/>
            <person name="Lee S.S."/>
            <person name="Tanaka T."/>
            <person name="Numa H."/>
            <person name="Kim J."/>
            <person name="Kawahara Y."/>
            <person name="Wakimoto H."/>
            <person name="Yang C.C."/>
            <person name="Iwamoto M."/>
            <person name="Abe T."/>
            <person name="Yamada Y."/>
            <person name="Muto A."/>
            <person name="Inokuchi H."/>
            <person name="Ikemura T."/>
            <person name="Matsumoto T."/>
            <person name="Sasaki T."/>
            <person name="Itoh T."/>
        </authorList>
    </citation>
    <scope>NUCLEOTIDE SEQUENCE [LARGE SCALE GENOMIC DNA]</scope>
    <source>
        <strain evidence="3">cv. Nipponbare</strain>
    </source>
</reference>
<evidence type="ECO:0000256" key="1">
    <source>
        <dbReference type="SAM" id="SignalP"/>
    </source>
</evidence>
<dbReference type="Gramene" id="Os01t0226450-00">
    <property type="protein sequence ID" value="Os01t0226450-00"/>
    <property type="gene ID" value="Os01g0226450"/>
</dbReference>
<reference evidence="2 3" key="3">
    <citation type="journal article" date="2013" name="Rice">
        <title>Improvement of the Oryza sativa Nipponbare reference genome using next generation sequence and optical map data.</title>
        <authorList>
            <person name="Kawahara Y."/>
            <person name="de la Bastide M."/>
            <person name="Hamilton J.P."/>
            <person name="Kanamori H."/>
            <person name="McCombie W.R."/>
            <person name="Ouyang S."/>
            <person name="Schwartz D.C."/>
            <person name="Tanaka T."/>
            <person name="Wu J."/>
            <person name="Zhou S."/>
            <person name="Childs K.L."/>
            <person name="Davidson R.M."/>
            <person name="Lin H."/>
            <person name="Quesada-Ocampo L."/>
            <person name="Vaillancourt B."/>
            <person name="Sakai H."/>
            <person name="Lee S.S."/>
            <person name="Kim J."/>
            <person name="Numa H."/>
            <person name="Itoh T."/>
            <person name="Buell C.R."/>
            <person name="Matsumoto T."/>
        </authorList>
    </citation>
    <scope>NUCLEOTIDE SEQUENCE [LARGE SCALE GENOMIC DNA]</scope>
    <source>
        <strain evidence="3">cv. Nipponbare</strain>
    </source>
</reference>
<dbReference type="Proteomes" id="UP000059680">
    <property type="component" value="Chromosome 1"/>
</dbReference>
<feature type="chain" id="PRO_5006056177" evidence="1">
    <location>
        <begin position="19"/>
        <end position="72"/>
    </location>
</feature>
<accession>A0A0P0V036</accession>
<sequence>MRFSNSLLLINALTGAFAAGDGLSFFSNFSGSALLSTGGAAAAVGGTGGSKVAGFVSDFAANGAIPLNKTNL</sequence>
<evidence type="ECO:0000313" key="2">
    <source>
        <dbReference type="EMBL" id="BAS71119.1"/>
    </source>
</evidence>